<keyword evidence="1" id="KW-0812">Transmembrane</keyword>
<evidence type="ECO:0000313" key="2">
    <source>
        <dbReference type="EMBL" id="MCR1900037.1"/>
    </source>
</evidence>
<organism evidence="2 3">
    <name type="scientific">Irregularibacter muris</name>
    <dbReference type="NCBI Taxonomy" id="1796619"/>
    <lineage>
        <taxon>Bacteria</taxon>
        <taxon>Bacillati</taxon>
        <taxon>Bacillota</taxon>
        <taxon>Clostridia</taxon>
        <taxon>Eubacteriales</taxon>
        <taxon>Eubacteriaceae</taxon>
        <taxon>Irregularibacter</taxon>
    </lineage>
</organism>
<comment type="caution">
    <text evidence="2">The sequence shown here is derived from an EMBL/GenBank/DDBJ whole genome shotgun (WGS) entry which is preliminary data.</text>
</comment>
<evidence type="ECO:0000256" key="1">
    <source>
        <dbReference type="SAM" id="Phobius"/>
    </source>
</evidence>
<proteinExistence type="predicted"/>
<sequence>MNKKLYTAAGLISGILMILGLFYIKEKKEEKDFGGQLVRVNYRYSKSFEE</sequence>
<evidence type="ECO:0000313" key="3">
    <source>
        <dbReference type="Proteomes" id="UP001205748"/>
    </source>
</evidence>
<dbReference type="AlphaFoldDB" id="A0AAE3HIA5"/>
<dbReference type="RefSeq" id="WP_257532955.1">
    <property type="nucleotide sequence ID" value="NZ_JANKAS010000017.1"/>
</dbReference>
<keyword evidence="1" id="KW-0472">Membrane</keyword>
<dbReference type="EMBL" id="JANKAS010000017">
    <property type="protein sequence ID" value="MCR1900037.1"/>
    <property type="molecule type" value="Genomic_DNA"/>
</dbReference>
<dbReference type="Proteomes" id="UP001205748">
    <property type="component" value="Unassembled WGS sequence"/>
</dbReference>
<protein>
    <submittedName>
        <fullName evidence="2">Stress-responsive transcriptional regulator PspC</fullName>
    </submittedName>
</protein>
<keyword evidence="1" id="KW-1133">Transmembrane helix</keyword>
<gene>
    <name evidence="2" type="ORF">NSA47_13795</name>
</gene>
<keyword evidence="3" id="KW-1185">Reference proteome</keyword>
<name>A0AAE3HIA5_9FIRM</name>
<accession>A0AAE3HIA5</accession>
<reference evidence="2" key="1">
    <citation type="submission" date="2022-07" db="EMBL/GenBank/DDBJ databases">
        <title>Enhanced cultured diversity of the mouse gut microbiota enables custom-made synthetic communities.</title>
        <authorList>
            <person name="Afrizal A."/>
        </authorList>
    </citation>
    <scope>NUCLEOTIDE SEQUENCE</scope>
    <source>
        <strain evidence="2">DSM 28593</strain>
    </source>
</reference>
<feature type="transmembrane region" description="Helical" evidence="1">
    <location>
        <begin position="6"/>
        <end position="24"/>
    </location>
</feature>